<organism evidence="1 2">
    <name type="scientific">Eucalyptus globulus</name>
    <name type="common">Tasmanian blue gum</name>
    <dbReference type="NCBI Taxonomy" id="34317"/>
    <lineage>
        <taxon>Eukaryota</taxon>
        <taxon>Viridiplantae</taxon>
        <taxon>Streptophyta</taxon>
        <taxon>Embryophyta</taxon>
        <taxon>Tracheophyta</taxon>
        <taxon>Spermatophyta</taxon>
        <taxon>Magnoliopsida</taxon>
        <taxon>eudicotyledons</taxon>
        <taxon>Gunneridae</taxon>
        <taxon>Pentapetalae</taxon>
        <taxon>rosids</taxon>
        <taxon>malvids</taxon>
        <taxon>Myrtales</taxon>
        <taxon>Myrtaceae</taxon>
        <taxon>Myrtoideae</taxon>
        <taxon>Eucalypteae</taxon>
        <taxon>Eucalyptus</taxon>
    </lineage>
</organism>
<protein>
    <submittedName>
        <fullName evidence="1">Uncharacterized protein</fullName>
    </submittedName>
</protein>
<accession>A0ABD3IN97</accession>
<name>A0ABD3IN97_EUCGL</name>
<evidence type="ECO:0000313" key="2">
    <source>
        <dbReference type="Proteomes" id="UP001634007"/>
    </source>
</evidence>
<dbReference type="EMBL" id="JBJKBG010000011">
    <property type="protein sequence ID" value="KAL3715397.1"/>
    <property type="molecule type" value="Genomic_DNA"/>
</dbReference>
<keyword evidence="2" id="KW-1185">Reference proteome</keyword>
<dbReference type="Proteomes" id="UP001634007">
    <property type="component" value="Unassembled WGS sequence"/>
</dbReference>
<comment type="caution">
    <text evidence="1">The sequence shown here is derived from an EMBL/GenBank/DDBJ whole genome shotgun (WGS) entry which is preliminary data.</text>
</comment>
<gene>
    <name evidence="1" type="ORF">ACJRO7_007172</name>
</gene>
<reference evidence="1 2" key="1">
    <citation type="submission" date="2024-11" db="EMBL/GenBank/DDBJ databases">
        <title>Chromosome-level genome assembly of Eucalyptus globulus Labill. provides insights into its genome evolution.</title>
        <authorList>
            <person name="Li X."/>
        </authorList>
    </citation>
    <scope>NUCLEOTIDE SEQUENCE [LARGE SCALE GENOMIC DNA]</scope>
    <source>
        <strain evidence="1">CL2024</strain>
        <tissue evidence="1">Fresh tender leaves</tissue>
    </source>
</reference>
<evidence type="ECO:0000313" key="1">
    <source>
        <dbReference type="EMBL" id="KAL3715397.1"/>
    </source>
</evidence>
<dbReference type="AlphaFoldDB" id="A0ABD3IN97"/>
<sequence length="191" mass="21930">MACQVMLHINVFASSVETNIVPIDDLESVQSSSGYLKFTRMCFFVFERGNRWRYVEDLLSLKHRLCRHGSHLFAHRDTGCCVSLDPLQIKDVIRTIAERVERMVIQNSHREKMPFVATCDVILPKYGKPWQREATAGSADFSDFGVVPTTTEAEVDLIQKRKRDDGLDDENLKLEMGLEQFVNKCKRSRAC</sequence>
<proteinExistence type="predicted"/>